<evidence type="ECO:0000256" key="4">
    <source>
        <dbReference type="ARBA" id="ARBA00022692"/>
    </source>
</evidence>
<evidence type="ECO:0000256" key="1">
    <source>
        <dbReference type="ARBA" id="ARBA00004141"/>
    </source>
</evidence>
<feature type="compositionally biased region" description="Basic and acidic residues" evidence="8">
    <location>
        <begin position="1482"/>
        <end position="1491"/>
    </location>
</feature>
<evidence type="ECO:0000256" key="7">
    <source>
        <dbReference type="SAM" id="Coils"/>
    </source>
</evidence>
<evidence type="ECO:0000256" key="8">
    <source>
        <dbReference type="SAM" id="MobiDB-lite"/>
    </source>
</evidence>
<keyword evidence="4 9" id="KW-0812">Transmembrane</keyword>
<accession>A0A0V0QYQ6</accession>
<feature type="coiled-coil region" evidence="7">
    <location>
        <begin position="2085"/>
        <end position="2196"/>
    </location>
</feature>
<feature type="transmembrane region" description="Helical" evidence="9">
    <location>
        <begin position="89"/>
        <end position="111"/>
    </location>
</feature>
<dbReference type="GO" id="GO:0072546">
    <property type="term" value="C:EMC complex"/>
    <property type="evidence" value="ECO:0007669"/>
    <property type="project" value="TreeGrafter"/>
</dbReference>
<evidence type="ECO:0000256" key="3">
    <source>
        <dbReference type="ARBA" id="ARBA00020822"/>
    </source>
</evidence>
<evidence type="ECO:0000256" key="5">
    <source>
        <dbReference type="ARBA" id="ARBA00022989"/>
    </source>
</evidence>
<feature type="region of interest" description="Disordered" evidence="8">
    <location>
        <begin position="1723"/>
        <end position="1744"/>
    </location>
</feature>
<feature type="compositionally biased region" description="Basic and acidic residues" evidence="8">
    <location>
        <begin position="1518"/>
        <end position="1536"/>
    </location>
</feature>
<feature type="region of interest" description="Disordered" evidence="8">
    <location>
        <begin position="563"/>
        <end position="600"/>
    </location>
</feature>
<feature type="coiled-coil region" evidence="7">
    <location>
        <begin position="1124"/>
        <end position="1216"/>
    </location>
</feature>
<proteinExistence type="inferred from homology"/>
<dbReference type="Proteomes" id="UP000054937">
    <property type="component" value="Unassembled WGS sequence"/>
</dbReference>
<feature type="compositionally biased region" description="Polar residues" evidence="8">
    <location>
        <begin position="487"/>
        <end position="503"/>
    </location>
</feature>
<keyword evidence="6 9" id="KW-0472">Membrane</keyword>
<keyword evidence="5 9" id="KW-1133">Transmembrane helix</keyword>
<dbReference type="InterPro" id="IPR008568">
    <property type="entry name" value="EMC3"/>
</dbReference>
<feature type="compositionally biased region" description="Basic and acidic residues" evidence="8">
    <location>
        <begin position="2636"/>
        <end position="2652"/>
    </location>
</feature>
<feature type="region of interest" description="Disordered" evidence="8">
    <location>
        <begin position="2389"/>
        <end position="2422"/>
    </location>
</feature>
<feature type="compositionally biased region" description="Low complexity" evidence="8">
    <location>
        <begin position="1056"/>
        <end position="1074"/>
    </location>
</feature>
<feature type="region of interest" description="Disordered" evidence="8">
    <location>
        <begin position="2221"/>
        <end position="2249"/>
    </location>
</feature>
<feature type="region of interest" description="Disordered" evidence="8">
    <location>
        <begin position="1515"/>
        <end position="1544"/>
    </location>
</feature>
<dbReference type="InterPro" id="IPR002809">
    <property type="entry name" value="EMC3/TMCO1"/>
</dbReference>
<feature type="region of interest" description="Disordered" evidence="8">
    <location>
        <begin position="1590"/>
        <end position="1609"/>
    </location>
</feature>
<dbReference type="GO" id="GO:0034975">
    <property type="term" value="P:protein folding in endoplasmic reticulum"/>
    <property type="evidence" value="ECO:0007669"/>
    <property type="project" value="TreeGrafter"/>
</dbReference>
<keyword evidence="7" id="KW-0175">Coiled coil</keyword>
<feature type="region of interest" description="Disordered" evidence="8">
    <location>
        <begin position="412"/>
        <end position="444"/>
    </location>
</feature>
<feature type="region of interest" description="Disordered" evidence="8">
    <location>
        <begin position="2621"/>
        <end position="2652"/>
    </location>
</feature>
<evidence type="ECO:0000313" key="11">
    <source>
        <dbReference type="Proteomes" id="UP000054937"/>
    </source>
</evidence>
<feature type="region of interest" description="Disordered" evidence="8">
    <location>
        <begin position="2286"/>
        <end position="2318"/>
    </location>
</feature>
<feature type="coiled-coil region" evidence="7">
    <location>
        <begin position="2504"/>
        <end position="2538"/>
    </location>
</feature>
<feature type="region of interest" description="Disordered" evidence="8">
    <location>
        <begin position="2033"/>
        <end position="2053"/>
    </location>
</feature>
<feature type="compositionally biased region" description="Basic and acidic residues" evidence="8">
    <location>
        <begin position="591"/>
        <end position="600"/>
    </location>
</feature>
<feature type="region of interest" description="Disordered" evidence="8">
    <location>
        <begin position="1774"/>
        <end position="1830"/>
    </location>
</feature>
<feature type="compositionally biased region" description="Polar residues" evidence="8">
    <location>
        <begin position="1249"/>
        <end position="1265"/>
    </location>
</feature>
<dbReference type="OrthoDB" id="294880at2759"/>
<name>A0A0V0QYQ6_PSEPJ</name>
<feature type="region of interest" description="Disordered" evidence="8">
    <location>
        <begin position="802"/>
        <end position="821"/>
    </location>
</feature>
<feature type="compositionally biased region" description="Low complexity" evidence="8">
    <location>
        <begin position="429"/>
        <end position="442"/>
    </location>
</feature>
<feature type="compositionally biased region" description="Polar residues" evidence="8">
    <location>
        <begin position="1811"/>
        <end position="1830"/>
    </location>
</feature>
<protein>
    <recommendedName>
        <fullName evidence="3">ER membrane protein complex subunit 3</fullName>
    </recommendedName>
</protein>
<organism evidence="10 11">
    <name type="scientific">Pseudocohnilembus persalinus</name>
    <name type="common">Ciliate</name>
    <dbReference type="NCBI Taxonomy" id="266149"/>
    <lineage>
        <taxon>Eukaryota</taxon>
        <taxon>Sar</taxon>
        <taxon>Alveolata</taxon>
        <taxon>Ciliophora</taxon>
        <taxon>Intramacronucleata</taxon>
        <taxon>Oligohymenophorea</taxon>
        <taxon>Scuticociliatia</taxon>
        <taxon>Philasterida</taxon>
        <taxon>Pseudocohnilembidae</taxon>
        <taxon>Pseudocohnilembus</taxon>
    </lineage>
</organism>
<evidence type="ECO:0000256" key="9">
    <source>
        <dbReference type="SAM" id="Phobius"/>
    </source>
</evidence>
<feature type="compositionally biased region" description="Low complexity" evidence="8">
    <location>
        <begin position="563"/>
        <end position="578"/>
    </location>
</feature>
<comment type="subcellular location">
    <subcellularLocation>
        <location evidence="1">Membrane</location>
        <topology evidence="1">Multi-pass membrane protein</topology>
    </subcellularLocation>
</comment>
<feature type="region of interest" description="Disordered" evidence="8">
    <location>
        <begin position="1054"/>
        <end position="1076"/>
    </location>
</feature>
<dbReference type="SMART" id="SM01415">
    <property type="entry name" value="DUF106"/>
    <property type="match status" value="1"/>
</dbReference>
<feature type="region of interest" description="Disordered" evidence="8">
    <location>
        <begin position="480"/>
        <end position="503"/>
    </location>
</feature>
<gene>
    <name evidence="10" type="ORF">PPERSA_03272</name>
</gene>
<feature type="region of interest" description="Disordered" evidence="8">
    <location>
        <begin position="1232"/>
        <end position="1281"/>
    </location>
</feature>
<feature type="region of interest" description="Disordered" evidence="8">
    <location>
        <begin position="1675"/>
        <end position="1701"/>
    </location>
</feature>
<dbReference type="InParanoid" id="A0A0V0QYQ6"/>
<dbReference type="PANTHER" id="PTHR13116:SF5">
    <property type="entry name" value="ER MEMBRANE PROTEIN COMPLEX SUBUNIT 3"/>
    <property type="match status" value="1"/>
</dbReference>
<feature type="compositionally biased region" description="Low complexity" evidence="8">
    <location>
        <begin position="1774"/>
        <end position="1796"/>
    </location>
</feature>
<comment type="similarity">
    <text evidence="2">Belongs to the EMC3 family.</text>
</comment>
<feature type="compositionally biased region" description="Acidic residues" evidence="8">
    <location>
        <begin position="1594"/>
        <end position="1603"/>
    </location>
</feature>
<feature type="compositionally biased region" description="Low complexity" evidence="8">
    <location>
        <begin position="1676"/>
        <end position="1699"/>
    </location>
</feature>
<evidence type="ECO:0000256" key="6">
    <source>
        <dbReference type="ARBA" id="ARBA00023136"/>
    </source>
</evidence>
<comment type="caution">
    <text evidence="10">The sequence shown here is derived from an EMBL/GenBank/DDBJ whole genome shotgun (WGS) entry which is preliminary data.</text>
</comment>
<feature type="compositionally biased region" description="Low complexity" evidence="8">
    <location>
        <begin position="811"/>
        <end position="821"/>
    </location>
</feature>
<dbReference type="PANTHER" id="PTHR13116">
    <property type="entry name" value="ER MEMBRANE PROTEIN COMPLEX SUBUNIT 3"/>
    <property type="match status" value="1"/>
</dbReference>
<evidence type="ECO:0000256" key="2">
    <source>
        <dbReference type="ARBA" id="ARBA00005376"/>
    </source>
</evidence>
<feature type="region of interest" description="Disordered" evidence="8">
    <location>
        <begin position="1472"/>
        <end position="1495"/>
    </location>
</feature>
<feature type="compositionally biased region" description="Basic and acidic residues" evidence="8">
    <location>
        <begin position="1729"/>
        <end position="1738"/>
    </location>
</feature>
<dbReference type="EMBL" id="LDAU01000083">
    <property type="protein sequence ID" value="KRX07439.1"/>
    <property type="molecule type" value="Genomic_DNA"/>
</dbReference>
<feature type="compositionally biased region" description="Low complexity" evidence="8">
    <location>
        <begin position="2395"/>
        <end position="2405"/>
    </location>
</feature>
<feature type="region of interest" description="Disordered" evidence="8">
    <location>
        <begin position="1003"/>
        <end position="1029"/>
    </location>
</feature>
<feature type="compositionally biased region" description="Polar residues" evidence="8">
    <location>
        <begin position="1472"/>
        <end position="1481"/>
    </location>
</feature>
<reference evidence="10 11" key="1">
    <citation type="journal article" date="2015" name="Sci. Rep.">
        <title>Genome of the facultative scuticociliatosis pathogen Pseudocohnilembus persalinus provides insight into its virulence through horizontal gene transfer.</title>
        <authorList>
            <person name="Xiong J."/>
            <person name="Wang G."/>
            <person name="Cheng J."/>
            <person name="Tian M."/>
            <person name="Pan X."/>
            <person name="Warren A."/>
            <person name="Jiang C."/>
            <person name="Yuan D."/>
            <person name="Miao W."/>
        </authorList>
    </citation>
    <scope>NUCLEOTIDE SEQUENCE [LARGE SCALE GENOMIC DNA]</scope>
    <source>
        <strain evidence="10">36N120E</strain>
    </source>
</reference>
<sequence length="2693" mass="317994">MDIIIDHRIRDWVFLPIIFVMFMKCKQFAKNCHFLSESSYKNRKYFLTKQGSEGHLVSRGDQIKQEEQQQAMPMQGMMENSLKQQFTNIFSTMIQFGWVNYFFSGFILAKIPFPLTQKFRGMLQRGVDIQNINVGYVSSLSLYFLVLFGLNGVQRLVLGDEDEDSLATGQEGMDQMNPAMMMNPMAGMAGGMPGMGGGANPAQGMMGMGQGPDYKQMFKSEKDYTPVRKIPAYRQGQISSMNVSNQNQQIQQQGQIKVTNLNQNQDQNLNQQQTGIQLAVSHRKTNSVQINENNQKNSNINLSNSYIINQTQNPQQQYSVSPSGTRIASQVKLVCHQHIENNKKQDISPQRLSGYQNYQIQNQYDNLQNKQRNQSFEHLNNLTNISTYNKNLTQQNNNVANTNQYMQKNNEKLHSQSKKRGISLSRKSNGLQINNDNNLNDGTGQEYKNNIYNQQKQQQQKDDQKERINNHQRSFENIQKFSENKGNKVQTQQNINDGSKSNSQEIKKEYISQNLDKINSQNQFKLQNLKEEFYQEKLQKSASSTKKQNERQFQQYQQQTSFSQGFINSNNKNINQANKKNDGEYQENESENYKKQQQDLQDKHPFFKQIQKIDESQLDNQKDLAYNKYQKQLMQQKQEDQQKFSISQNEQINLQYQSELCVPQTATFRNETDKNADKLAKVDIKDQAIPDFQPILQQQQVIGYKNNYQDEFERKIRLEEESIQKEAQKQLQEIYNKQNYKKQDDLYEQPEKQENGQNFQFKDEYQAKQNVNQTKQYEVEQENQNQIDLLKNQEIKIEEQSLSKQNDSEAQNQQNKKQNQQQYFQDQPYYQQYEQNLIFSDKKQQEKSEQNQNDEKLYQQDQQYNIQKDKQEVQQENEIQEEIDEFDKYISKDLFKKSSDSYQSALDEINKIQEKNCQVQHPSAPLNPYQQNKIQQIKQQNSINFLSSMHCVEEEKTCRETEEDEEELDFEETEKIQKRLKSLENYEENFDKNLNQDLNQNQDQEQNQNQNQNQSQQNSKTQSQKNSLQNSCTDLKKLENQYNKEMKQNINMQQMSNSKSKSKGSNSLGNTGNSYKQLQSDDNLVINEEGQQIFSISPANQGLNQENIAKIKNNINFEYDEYSNQNNQEKIQEFKENIEENDQNEQPQDQDFQVQEIKNQNQYQISQQSDQYELLQKQKQLEKQKKQLPEELKQILEQSRKIKEEYEQKVANQALKNSAIDDFKARQKYIKYSPQRSLQQQKNQKKGENLSNSSMSNSQEMTTSPLKVMKKKQLNSSQIQENKTTFSGLNISENLSPKKKSQNNNINYGTQNLMAHMFSNDQMKYLQFLQDKLNGQIEQSKKEEIQKNQDYYEKLKNMGLSRNVSQINDGDDKSSYENLNYYEKKKLLSSEQKDLNLSLRKGLGNSSKGHINIQNQNYQLNRHVELINKNNEKLTQNQKKFEKQDNQITSAMKTMTFNNEENDEELYNQLENQESTSCENQNQKKTDDANEKGQNNLINLYNRGKKKVQDVKIQNSYKKQDSDIQKNNQNDKEILDLKNSTNQQDYQKEYLEELEQEEYDYSPTHNLNKRINSQDFQEQSQTLNFEKKESFNQEQDEQQDEYDLNSQKPKISKIQFQRQLSGGENKFQDISPIKKNSSENFDISSNNNFISFNNKIKDKKGQNQTKLIRLEAMSPSQIDQSNNNNDSNCQQQINSQQNENDQKIIQRQEKIYNSIFDHYTQNEQSGEQKINKNQDLQKRSSSFSVQKQNFGINPVIDNSNSNLNKGQLISNIGNSNSLNSSQNQSQSDQKNYYQKKYAQDNKAKKKEKQRNLSQNENLRQSFNQRSNSLNNFNTKGFFKATSNNNNNNNFSNLNLQQYNQEISYLTNVDQSPINQNLNNFNTDKNQGVLLKSLRSVEVDSYSSLNKGEEMNEKDFLAQQKSDKINQILNKFKAKNQVKTEKQRFRHESKLGVQFQLENQYRRASQPQSTQKSIMDQIYDKNPQEMTEEEFNENKKNKAEQIQYLKNSINQSLSKLQVFRPSYFELKKEENLSQNQQFTQTSEPHSQSQTQTQSLLTVKNQDKNQNQGDYIQQVVQQNLGENSGFKYNFEESHKNIQKEMDELRKNLLEQNLSAKTSGYFDSLQQSCLQEEQDNNQVQNNMKLQLQPGIIERKLTIQQQIQKVLQEIEELEQNKSEVQEYTKKLIEKQKQIFQLQNDMIGHNIDSARQLDKSKDLSIIMTENENQNENNMEKKQNNNDNDNTYNREKKDKKIGEKSSLDFMKNFYQQQQQLFEGKLKNRFNKDINTSYSKIHQKKFSPTKKSPSPYKKQQQLKQQPKMVFSDKYSNSQNKLKNLGNFSQIKGSYYNNTSQGIEDEGNFYDQGINLEEIRKIVDFQVDQENKQDQIYHFQSDEESGNDQNQNSQLQNQRKKNKSRSKSNGQMISEKLYQEAFQRENKRDIMRTIVQDLEREKEMRECTFSPQTLRGPKLEYLYEQDQQRLQKQQYSYNKSKALKSAQSKKNNIYDKNNSQQKLQQYSFQKQQLKKQQDFKEDNIENSQYQLKIEKDIYESQQKCKNKNQINKKLNETSEKNPLFFEESQQKIKNLDNQILQFYVSQQQINGEQKFINKQKQKSIQEVQEVDLQDEQENDHLQQQQEKQNVETRFNEDEELKQREEFDKFLDMEKNGFLKQNNETQDLFKQQQEYNFDENSDSQQE</sequence>
<feature type="compositionally biased region" description="Low complexity" evidence="8">
    <location>
        <begin position="2298"/>
        <end position="2316"/>
    </location>
</feature>
<dbReference type="Pfam" id="PF01956">
    <property type="entry name" value="EMC3_TMCO1"/>
    <property type="match status" value="1"/>
</dbReference>
<keyword evidence="11" id="KW-1185">Reference proteome</keyword>
<feature type="compositionally biased region" description="Low complexity" evidence="8">
    <location>
        <begin position="2038"/>
        <end position="2053"/>
    </location>
</feature>
<evidence type="ECO:0000313" key="10">
    <source>
        <dbReference type="EMBL" id="KRX07439.1"/>
    </source>
</evidence>